<dbReference type="PANTHER" id="PTHR14859:SF1">
    <property type="entry name" value="PGAP2-INTERACTING PROTEIN"/>
    <property type="match status" value="1"/>
</dbReference>
<dbReference type="Gene3D" id="3.60.10.10">
    <property type="entry name" value="Endonuclease/exonuclease/phosphatase"/>
    <property type="match status" value="1"/>
</dbReference>
<dbReference type="Proteomes" id="UP000239649">
    <property type="component" value="Unassembled WGS sequence"/>
</dbReference>
<proteinExistence type="predicted"/>
<protein>
    <submittedName>
        <fullName evidence="2">Endonuclease exonuclease phosphatase domain-containing</fullName>
    </submittedName>
</protein>
<dbReference type="GO" id="GO:0004519">
    <property type="term" value="F:endonuclease activity"/>
    <property type="evidence" value="ECO:0007669"/>
    <property type="project" value="UniProtKB-KW"/>
</dbReference>
<evidence type="ECO:0000259" key="1">
    <source>
        <dbReference type="Pfam" id="PF03372"/>
    </source>
</evidence>
<dbReference type="GO" id="GO:0004527">
    <property type="term" value="F:exonuclease activity"/>
    <property type="evidence" value="ECO:0007669"/>
    <property type="project" value="UniProtKB-KW"/>
</dbReference>
<dbReference type="GO" id="GO:0006506">
    <property type="term" value="P:GPI anchor biosynthetic process"/>
    <property type="evidence" value="ECO:0007669"/>
    <property type="project" value="TreeGrafter"/>
</dbReference>
<organism evidence="2 3">
    <name type="scientific">Micractinium conductrix</name>
    <dbReference type="NCBI Taxonomy" id="554055"/>
    <lineage>
        <taxon>Eukaryota</taxon>
        <taxon>Viridiplantae</taxon>
        <taxon>Chlorophyta</taxon>
        <taxon>core chlorophytes</taxon>
        <taxon>Trebouxiophyceae</taxon>
        <taxon>Chlorellales</taxon>
        <taxon>Chlorellaceae</taxon>
        <taxon>Chlorella clade</taxon>
        <taxon>Micractinium</taxon>
    </lineage>
</organism>
<keyword evidence="2" id="KW-0269">Exonuclease</keyword>
<keyword evidence="3" id="KW-1185">Reference proteome</keyword>
<keyword evidence="2" id="KW-0378">Hydrolase</keyword>
<comment type="caution">
    <text evidence="2">The sequence shown here is derived from an EMBL/GenBank/DDBJ whole genome shotgun (WGS) entry which is preliminary data.</text>
</comment>
<dbReference type="InterPro" id="IPR005135">
    <property type="entry name" value="Endo/exonuclease/phosphatase"/>
</dbReference>
<keyword evidence="2" id="KW-0255">Endonuclease</keyword>
<keyword evidence="2" id="KW-0540">Nuclease</keyword>
<sequence length="317" mass="35184">MMASELPPPGAVLRRDFRCGPTQVPARLDGAIKLLQWNIERGYQLAGIIEELRSIDADIISLQEVDVGCERSGGADTGVAIAQALGLNYAFLCEFEEEYSPLRDARSQGGGVHGNTILSKFDFLESAVVPHRSHPVDWNNPTHALARREPRRGERAVLRAVVDAPQGPLVVYSAHLEVFCGLLARITQLADIFADARLQADRGLHRQAILGDMNTMAHGIARLSPNYCCDHMRLRSIGMDEAAVWHRHVLPVLDLHPFPPTTTTLDNPAYRWFGLSLMKGKLDWVLLRRLRAVTTQVGNHSYALSDHKWLAAEVVPE</sequence>
<evidence type="ECO:0000313" key="3">
    <source>
        <dbReference type="Proteomes" id="UP000239649"/>
    </source>
</evidence>
<dbReference type="AlphaFoldDB" id="A0A2P6VEG9"/>
<evidence type="ECO:0000313" key="2">
    <source>
        <dbReference type="EMBL" id="PSC72469.1"/>
    </source>
</evidence>
<dbReference type="SUPFAM" id="SSF56219">
    <property type="entry name" value="DNase I-like"/>
    <property type="match status" value="1"/>
</dbReference>
<dbReference type="InterPro" id="IPR051916">
    <property type="entry name" value="GPI-anchor_lipid_remodeler"/>
</dbReference>
<gene>
    <name evidence="2" type="ORF">C2E20_4256</name>
</gene>
<dbReference type="Pfam" id="PF03372">
    <property type="entry name" value="Exo_endo_phos"/>
    <property type="match status" value="1"/>
</dbReference>
<dbReference type="OrthoDB" id="200415at2759"/>
<accession>A0A2P6VEG9</accession>
<dbReference type="STRING" id="554055.A0A2P6VEG9"/>
<dbReference type="GO" id="GO:0016020">
    <property type="term" value="C:membrane"/>
    <property type="evidence" value="ECO:0007669"/>
    <property type="project" value="GOC"/>
</dbReference>
<name>A0A2P6VEG9_9CHLO</name>
<feature type="domain" description="Endonuclease/exonuclease/phosphatase" evidence="1">
    <location>
        <begin position="35"/>
        <end position="307"/>
    </location>
</feature>
<dbReference type="InterPro" id="IPR036691">
    <property type="entry name" value="Endo/exonu/phosph_ase_sf"/>
</dbReference>
<dbReference type="EMBL" id="LHPF02000010">
    <property type="protein sequence ID" value="PSC72469.1"/>
    <property type="molecule type" value="Genomic_DNA"/>
</dbReference>
<reference evidence="2 3" key="1">
    <citation type="journal article" date="2018" name="Plant J.">
        <title>Genome sequences of Chlorella sorokiniana UTEX 1602 and Micractinium conductrix SAG 241.80: implications to maltose excretion by a green alga.</title>
        <authorList>
            <person name="Arriola M.B."/>
            <person name="Velmurugan N."/>
            <person name="Zhang Y."/>
            <person name="Plunkett M.H."/>
            <person name="Hondzo H."/>
            <person name="Barney B.M."/>
        </authorList>
    </citation>
    <scope>NUCLEOTIDE SEQUENCE [LARGE SCALE GENOMIC DNA]</scope>
    <source>
        <strain evidence="2 3">SAG 241.80</strain>
    </source>
</reference>
<dbReference type="PANTHER" id="PTHR14859">
    <property type="entry name" value="CALCOFLUOR WHITE HYPERSENSITIVE PROTEIN PRECURSOR"/>
    <property type="match status" value="1"/>
</dbReference>